<evidence type="ECO:0000313" key="3">
    <source>
        <dbReference type="Proteomes" id="UP000318017"/>
    </source>
</evidence>
<keyword evidence="1" id="KW-0812">Transmembrane</keyword>
<gene>
    <name evidence="2" type="ORF">Q31a_47680</name>
</gene>
<keyword evidence="1" id="KW-0472">Membrane</keyword>
<reference evidence="2 3" key="1">
    <citation type="submission" date="2019-02" db="EMBL/GenBank/DDBJ databases">
        <title>Deep-cultivation of Planctomycetes and their phenomic and genomic characterization uncovers novel biology.</title>
        <authorList>
            <person name="Wiegand S."/>
            <person name="Jogler M."/>
            <person name="Boedeker C."/>
            <person name="Pinto D."/>
            <person name="Vollmers J."/>
            <person name="Rivas-Marin E."/>
            <person name="Kohn T."/>
            <person name="Peeters S.H."/>
            <person name="Heuer A."/>
            <person name="Rast P."/>
            <person name="Oberbeckmann S."/>
            <person name="Bunk B."/>
            <person name="Jeske O."/>
            <person name="Meyerdierks A."/>
            <person name="Storesund J.E."/>
            <person name="Kallscheuer N."/>
            <person name="Luecker S."/>
            <person name="Lage O.M."/>
            <person name="Pohl T."/>
            <person name="Merkel B.J."/>
            <person name="Hornburger P."/>
            <person name="Mueller R.-W."/>
            <person name="Bruemmer F."/>
            <person name="Labrenz M."/>
            <person name="Spormann A.M."/>
            <person name="Op den Camp H."/>
            <person name="Overmann J."/>
            <person name="Amann R."/>
            <person name="Jetten M.S.M."/>
            <person name="Mascher T."/>
            <person name="Medema M.H."/>
            <person name="Devos D.P."/>
            <person name="Kaster A.-K."/>
            <person name="Ovreas L."/>
            <person name="Rohde M."/>
            <person name="Galperin M.Y."/>
            <person name="Jogler C."/>
        </authorList>
    </citation>
    <scope>NUCLEOTIDE SEQUENCE [LARGE SCALE GENOMIC DNA]</scope>
    <source>
        <strain evidence="2 3">Q31a</strain>
    </source>
</reference>
<accession>A0A518GCS4</accession>
<evidence type="ECO:0000313" key="2">
    <source>
        <dbReference type="EMBL" id="QDV26394.1"/>
    </source>
</evidence>
<name>A0A518GCS4_9BACT</name>
<dbReference type="KEGG" id="ahel:Q31a_47680"/>
<proteinExistence type="predicted"/>
<evidence type="ECO:0000256" key="1">
    <source>
        <dbReference type="SAM" id="Phobius"/>
    </source>
</evidence>
<dbReference type="RefSeq" id="WP_197355491.1">
    <property type="nucleotide sequence ID" value="NZ_CP036298.1"/>
</dbReference>
<dbReference type="EMBL" id="CP036298">
    <property type="protein sequence ID" value="QDV26394.1"/>
    <property type="molecule type" value="Genomic_DNA"/>
</dbReference>
<feature type="transmembrane region" description="Helical" evidence="1">
    <location>
        <begin position="26"/>
        <end position="45"/>
    </location>
</feature>
<sequence>MLMRNPEYKTVGNLELDVSSDGHSPAAMLLGQIVLLLLFVVAIMLRSLSG</sequence>
<dbReference type="Proteomes" id="UP000318017">
    <property type="component" value="Chromosome"/>
</dbReference>
<keyword evidence="1" id="KW-1133">Transmembrane helix</keyword>
<protein>
    <submittedName>
        <fullName evidence="2">Uncharacterized protein</fullName>
    </submittedName>
</protein>
<dbReference type="AlphaFoldDB" id="A0A518GCS4"/>
<keyword evidence="3" id="KW-1185">Reference proteome</keyword>
<organism evidence="2 3">
    <name type="scientific">Aureliella helgolandensis</name>
    <dbReference type="NCBI Taxonomy" id="2527968"/>
    <lineage>
        <taxon>Bacteria</taxon>
        <taxon>Pseudomonadati</taxon>
        <taxon>Planctomycetota</taxon>
        <taxon>Planctomycetia</taxon>
        <taxon>Pirellulales</taxon>
        <taxon>Pirellulaceae</taxon>
        <taxon>Aureliella</taxon>
    </lineage>
</organism>